<dbReference type="InterPro" id="IPR039859">
    <property type="entry name" value="PFA4/ZDH16/20/ERF2-like"/>
</dbReference>
<evidence type="ECO:0000256" key="4">
    <source>
        <dbReference type="ARBA" id="ARBA00022989"/>
    </source>
</evidence>
<reference evidence="11 12" key="1">
    <citation type="submission" date="2014-03" db="EMBL/GenBank/DDBJ databases">
        <authorList>
            <person name="Sibley D."/>
            <person name="Venepally P."/>
            <person name="Karamycheva S."/>
            <person name="Hadjithomas M."/>
            <person name="Khan A."/>
            <person name="Brunk B."/>
            <person name="Roos D."/>
            <person name="Caler E."/>
            <person name="Lorenzi H."/>
        </authorList>
    </citation>
    <scope>NUCLEOTIDE SEQUENCE [LARGE SCALE GENOMIC DNA]</scope>
    <source>
        <strain evidence="12">p89</strain>
    </source>
</reference>
<dbReference type="GO" id="GO:0005783">
    <property type="term" value="C:endoplasmic reticulum"/>
    <property type="evidence" value="ECO:0007669"/>
    <property type="project" value="TreeGrafter"/>
</dbReference>
<evidence type="ECO:0000256" key="3">
    <source>
        <dbReference type="ARBA" id="ARBA00022692"/>
    </source>
</evidence>
<feature type="domain" description="Palmitoyltransferase DHHC" evidence="10">
    <location>
        <begin position="588"/>
        <end position="708"/>
    </location>
</feature>
<dbReference type="InterPro" id="IPR001594">
    <property type="entry name" value="Palmitoyltrfase_DHHC"/>
</dbReference>
<protein>
    <submittedName>
        <fullName evidence="11">DHHC zinc finger domain-containing protein</fullName>
    </submittedName>
</protein>
<comment type="subcellular location">
    <subcellularLocation>
        <location evidence="1">Membrane</location>
        <topology evidence="1">Multi-pass membrane protein</topology>
    </subcellularLocation>
</comment>
<keyword evidence="7" id="KW-0040">ANK repeat</keyword>
<gene>
    <name evidence="11" type="ORF">TGP89_293730</name>
</gene>
<evidence type="ECO:0000256" key="1">
    <source>
        <dbReference type="ARBA" id="ARBA00004141"/>
    </source>
</evidence>
<dbReference type="GO" id="GO:0019706">
    <property type="term" value="F:protein-cysteine S-palmitoyltransferase activity"/>
    <property type="evidence" value="ECO:0007669"/>
    <property type="project" value="TreeGrafter"/>
</dbReference>
<evidence type="ECO:0000256" key="2">
    <source>
        <dbReference type="ARBA" id="ARBA00022679"/>
    </source>
</evidence>
<dbReference type="SMR" id="A0A086JU71"/>
<feature type="region of interest" description="Disordered" evidence="8">
    <location>
        <begin position="1"/>
        <end position="25"/>
    </location>
</feature>
<organism evidence="11 12">
    <name type="scientific">Toxoplasma gondii p89</name>
    <dbReference type="NCBI Taxonomy" id="943119"/>
    <lineage>
        <taxon>Eukaryota</taxon>
        <taxon>Sar</taxon>
        <taxon>Alveolata</taxon>
        <taxon>Apicomplexa</taxon>
        <taxon>Conoidasida</taxon>
        <taxon>Coccidia</taxon>
        <taxon>Eucoccidiorida</taxon>
        <taxon>Eimeriorina</taxon>
        <taxon>Sarcocystidae</taxon>
        <taxon>Toxoplasma</taxon>
    </lineage>
</organism>
<dbReference type="EMBL" id="AEYI02001581">
    <property type="protein sequence ID" value="KFG35689.1"/>
    <property type="molecule type" value="Genomic_DNA"/>
</dbReference>
<dbReference type="GO" id="GO:0016020">
    <property type="term" value="C:membrane"/>
    <property type="evidence" value="ECO:0007669"/>
    <property type="project" value="UniProtKB-SubCell"/>
</dbReference>
<accession>A0A086JU71</accession>
<dbReference type="Proteomes" id="UP000028828">
    <property type="component" value="Unassembled WGS sequence"/>
</dbReference>
<evidence type="ECO:0000256" key="8">
    <source>
        <dbReference type="SAM" id="MobiDB-lite"/>
    </source>
</evidence>
<dbReference type="GO" id="GO:0006612">
    <property type="term" value="P:protein targeting to membrane"/>
    <property type="evidence" value="ECO:0007669"/>
    <property type="project" value="TreeGrafter"/>
</dbReference>
<dbReference type="InterPro" id="IPR002110">
    <property type="entry name" value="Ankyrin_rpt"/>
</dbReference>
<feature type="repeat" description="ANK" evidence="7">
    <location>
        <begin position="266"/>
        <end position="298"/>
    </location>
</feature>
<dbReference type="GO" id="GO:0005794">
    <property type="term" value="C:Golgi apparatus"/>
    <property type="evidence" value="ECO:0007669"/>
    <property type="project" value="TreeGrafter"/>
</dbReference>
<dbReference type="PROSITE" id="PS50297">
    <property type="entry name" value="ANK_REP_REGION"/>
    <property type="match status" value="1"/>
</dbReference>
<dbReference type="Gene3D" id="1.25.40.20">
    <property type="entry name" value="Ankyrin repeat-containing domain"/>
    <property type="match status" value="1"/>
</dbReference>
<feature type="compositionally biased region" description="Low complexity" evidence="8">
    <location>
        <begin position="13"/>
        <end position="25"/>
    </location>
</feature>
<evidence type="ECO:0000256" key="7">
    <source>
        <dbReference type="PROSITE-ProRule" id="PRU00023"/>
    </source>
</evidence>
<evidence type="ECO:0000256" key="6">
    <source>
        <dbReference type="ARBA" id="ARBA00023315"/>
    </source>
</evidence>
<evidence type="ECO:0000259" key="10">
    <source>
        <dbReference type="Pfam" id="PF01529"/>
    </source>
</evidence>
<evidence type="ECO:0000313" key="12">
    <source>
        <dbReference type="Proteomes" id="UP000028828"/>
    </source>
</evidence>
<dbReference type="PROSITE" id="PS50088">
    <property type="entry name" value="ANK_REPEAT"/>
    <property type="match status" value="1"/>
</dbReference>
<keyword evidence="5 9" id="KW-0472">Membrane</keyword>
<feature type="transmembrane region" description="Helical" evidence="9">
    <location>
        <begin position="633"/>
        <end position="652"/>
    </location>
</feature>
<name>A0A086JU71_TOXGO</name>
<feature type="region of interest" description="Disordered" evidence="8">
    <location>
        <begin position="901"/>
        <end position="920"/>
    </location>
</feature>
<keyword evidence="4 9" id="KW-1133">Transmembrane helix</keyword>
<evidence type="ECO:0000256" key="5">
    <source>
        <dbReference type="ARBA" id="ARBA00023136"/>
    </source>
</evidence>
<dbReference type="VEuPathDB" id="ToxoDB:TGP89_293730"/>
<dbReference type="Pfam" id="PF01529">
    <property type="entry name" value="DHHC"/>
    <property type="match status" value="1"/>
</dbReference>
<dbReference type="SMART" id="SM00248">
    <property type="entry name" value="ANK"/>
    <property type="match status" value="4"/>
</dbReference>
<evidence type="ECO:0000313" key="11">
    <source>
        <dbReference type="EMBL" id="KFG35689.1"/>
    </source>
</evidence>
<evidence type="ECO:0000256" key="9">
    <source>
        <dbReference type="SAM" id="Phobius"/>
    </source>
</evidence>
<dbReference type="PROSITE" id="PS50216">
    <property type="entry name" value="DHHC"/>
    <property type="match status" value="1"/>
</dbReference>
<comment type="caution">
    <text evidence="11">The sequence shown here is derived from an EMBL/GenBank/DDBJ whole genome shotgun (WGS) entry which is preliminary data.</text>
</comment>
<dbReference type="SUPFAM" id="SSF48403">
    <property type="entry name" value="Ankyrin repeat"/>
    <property type="match status" value="1"/>
</dbReference>
<feature type="transmembrane region" description="Helical" evidence="9">
    <location>
        <begin position="664"/>
        <end position="690"/>
    </location>
</feature>
<dbReference type="OrthoDB" id="331948at2759"/>
<dbReference type="InterPro" id="IPR036770">
    <property type="entry name" value="Ankyrin_rpt-contain_sf"/>
</dbReference>
<sequence length="971" mass="107091">MSSVVAQPLLQGSSANSSDAAPASAHSTAGYSASYVSLSSAPPPGSAGPLDPRFFSRMVPADANKGAPAFSGVAVDTRCAQVTQNGEEPAANKAAPNKLNEPDMFSGTQATPIGAFEALFAEAARRRQPEQFMGLVRQLILVSGAKTAAAATSVLTELTVLHHACFLGDVSVVKQLISEYHMDPEARHPLNDDTPIFFAARNAHFEVVRFLVNLVGPQCLAAQSRTCMTPFLATASSTHDERPHELLKILEFMYLHGVSLEEQNSMGYTALFLAAKHGNPNIVQWLVARGASMNHRDHTGGTVLHAAVAKTGGFSAEDDPLQFLCEHGAVKLIDTRADIGIQFETMRDRPWTGSGRKCPGMTVLQRCLLKRQWFSYLLLLSWRLQYQLFGYTRALRSSYASLYWTITLCNLPLFFNAFCQLHALDLASWDLGALWIFLWGLTQLFWWKTYSGDAGIAPGSKDLIKDQYESIHPVMTPNILDQIPPPSTLSAVGPNHYRLLQLEREQLRLNLELQELRRTPLPFQTHEGLATAELVAGREEDTRILVTALKSLRGEVLALMSGVANERRKRVSHEYLETLLNGPPTLKGVCVTCAITKTPRIHHCADCGHCLERQDHHCVWVDTCIARNNFQPFWFFLLCLTCLLVCHEQLLLRYCAHLFLHFNQLLWMAASVGAGMLNFMALVFVVYLLVRTTRVMFTNVTYYEFLKKPEHIRRRFMDRTSGWLWDFRGLSFVAMIRNAILFWRNSDLLDEEYTRPVGGSVSGPLPRLPRPSSGSYLPLASSTATAIRDGNLEASLLNKHQPQLLERNSKAPSFYVDPAKFPLASSSVPGTPLAERTTMAPPSRVPSAVYFPSHASTAPAAGPQQGYQMLPSQPLYMTSDASTATSHPGGYAPNMHFVSPVNSTKTPPSPAEFSGSTSLKPREQLPLHVYQGDVQDFSDLKASNGQQFFSYPISAATQAVYVQSAAGNGAF</sequence>
<keyword evidence="2" id="KW-0808">Transferase</keyword>
<keyword evidence="6" id="KW-0012">Acyltransferase</keyword>
<dbReference type="PANTHER" id="PTHR22883">
    <property type="entry name" value="ZINC FINGER DHHC DOMAIN CONTAINING PROTEIN"/>
    <property type="match status" value="1"/>
</dbReference>
<dbReference type="AlphaFoldDB" id="A0A086JU71"/>
<keyword evidence="3 9" id="KW-0812">Transmembrane</keyword>
<dbReference type="Pfam" id="PF12796">
    <property type="entry name" value="Ank_2"/>
    <property type="match status" value="2"/>
</dbReference>
<proteinExistence type="predicted"/>